<dbReference type="AlphaFoldDB" id="A0A0F9GH98"/>
<dbReference type="EMBL" id="LAZR01028449">
    <property type="protein sequence ID" value="KKL62572.1"/>
    <property type="molecule type" value="Genomic_DNA"/>
</dbReference>
<name>A0A0F9GH98_9ZZZZ</name>
<sequence>MKRIGYIAAQRIKSLKGQHIDWQTEDSDKTIRINSRTYTVAASIIGMQCKPRYGVNMTNNIYGAEFEPGCSTGSVFTGQGIIGVAARCRMKGGNLSGEVIAFEGKLEYGDLGKIVAKPAAVLRCDLSSKRTFTQGAFPIHVLPPGDNTNWTAFALIPTAGALASTGGTPGAVTGATGWIKVIIGTGASQTVRYIALASSVS</sequence>
<evidence type="ECO:0000313" key="1">
    <source>
        <dbReference type="EMBL" id="KKL62572.1"/>
    </source>
</evidence>
<gene>
    <name evidence="1" type="ORF">LCGC14_2183830</name>
</gene>
<reference evidence="1" key="1">
    <citation type="journal article" date="2015" name="Nature">
        <title>Complex archaea that bridge the gap between prokaryotes and eukaryotes.</title>
        <authorList>
            <person name="Spang A."/>
            <person name="Saw J.H."/>
            <person name="Jorgensen S.L."/>
            <person name="Zaremba-Niedzwiedzka K."/>
            <person name="Martijn J."/>
            <person name="Lind A.E."/>
            <person name="van Eijk R."/>
            <person name="Schleper C."/>
            <person name="Guy L."/>
            <person name="Ettema T.J."/>
        </authorList>
    </citation>
    <scope>NUCLEOTIDE SEQUENCE</scope>
</reference>
<organism evidence="1">
    <name type="scientific">marine sediment metagenome</name>
    <dbReference type="NCBI Taxonomy" id="412755"/>
    <lineage>
        <taxon>unclassified sequences</taxon>
        <taxon>metagenomes</taxon>
        <taxon>ecological metagenomes</taxon>
    </lineage>
</organism>
<proteinExistence type="predicted"/>
<accession>A0A0F9GH98</accession>
<comment type="caution">
    <text evidence="1">The sequence shown here is derived from an EMBL/GenBank/DDBJ whole genome shotgun (WGS) entry which is preliminary data.</text>
</comment>
<protein>
    <submittedName>
        <fullName evidence="1">Uncharacterized protein</fullName>
    </submittedName>
</protein>